<proteinExistence type="predicted"/>
<evidence type="ECO:0000313" key="1">
    <source>
        <dbReference type="EMBL" id="KYC62356.1"/>
    </source>
</evidence>
<sequence>MRFVPQRAFADACKQSILVYKRLSKKKVTYFTADGSFFH</sequence>
<protein>
    <submittedName>
        <fullName evidence="1">Uncharacterized protein</fullName>
    </submittedName>
</protein>
<dbReference type="Proteomes" id="UP000075288">
    <property type="component" value="Unassembled WGS sequence"/>
</dbReference>
<name>A0A150JYS2_HEYCO</name>
<dbReference type="EMBL" id="LQYG01000050">
    <property type="protein sequence ID" value="KYC62356.1"/>
    <property type="molecule type" value="Genomic_DNA"/>
</dbReference>
<accession>A0A150JYS2</accession>
<reference evidence="1 2" key="1">
    <citation type="submission" date="2016-01" db="EMBL/GenBank/DDBJ databases">
        <title>Genome Sequences of Twelve Sporeforming Bacillus Species Isolated from Foods.</title>
        <authorList>
            <person name="Berendsen E.M."/>
            <person name="Wells-Bennik M.H."/>
            <person name="Krawcyk A.O."/>
            <person name="De Jong A."/>
            <person name="Holsappel S."/>
            <person name="Eijlander R.T."/>
            <person name="Kuipers O.P."/>
        </authorList>
    </citation>
    <scope>NUCLEOTIDE SEQUENCE [LARGE SCALE GENOMIC DNA]</scope>
    <source>
        <strain evidence="1 2">B4098</strain>
    </source>
</reference>
<comment type="caution">
    <text evidence="1">The sequence shown here is derived from an EMBL/GenBank/DDBJ whole genome shotgun (WGS) entry which is preliminary data.</text>
</comment>
<gene>
    <name evidence="1" type="ORF">B4098_3425</name>
</gene>
<evidence type="ECO:0000313" key="2">
    <source>
        <dbReference type="Proteomes" id="UP000075288"/>
    </source>
</evidence>
<organism evidence="1 2">
    <name type="scientific">Heyndrickxia coagulans</name>
    <name type="common">Weizmannia coagulans</name>
    <dbReference type="NCBI Taxonomy" id="1398"/>
    <lineage>
        <taxon>Bacteria</taxon>
        <taxon>Bacillati</taxon>
        <taxon>Bacillota</taxon>
        <taxon>Bacilli</taxon>
        <taxon>Bacillales</taxon>
        <taxon>Bacillaceae</taxon>
        <taxon>Heyndrickxia</taxon>
    </lineage>
</organism>
<dbReference type="AlphaFoldDB" id="A0A150JYS2"/>